<name>A0A9X2ILD6_9BACI</name>
<protein>
    <submittedName>
        <fullName evidence="1">Uncharacterized protein</fullName>
    </submittedName>
</protein>
<evidence type="ECO:0000313" key="1">
    <source>
        <dbReference type="EMBL" id="MCM3712744.1"/>
    </source>
</evidence>
<keyword evidence="2" id="KW-1185">Reference proteome</keyword>
<dbReference type="AlphaFoldDB" id="A0A9X2ILD6"/>
<dbReference type="Proteomes" id="UP001139179">
    <property type="component" value="Unassembled WGS sequence"/>
</dbReference>
<evidence type="ECO:0000313" key="2">
    <source>
        <dbReference type="Proteomes" id="UP001139179"/>
    </source>
</evidence>
<gene>
    <name evidence="1" type="ORF">M3202_01495</name>
</gene>
<accession>A0A9X2ILD6</accession>
<dbReference type="EMBL" id="JAMBOL010000001">
    <property type="protein sequence ID" value="MCM3712744.1"/>
    <property type="molecule type" value="Genomic_DNA"/>
</dbReference>
<proteinExistence type="predicted"/>
<comment type="caution">
    <text evidence="1">The sequence shown here is derived from an EMBL/GenBank/DDBJ whole genome shotgun (WGS) entry which is preliminary data.</text>
</comment>
<reference evidence="1" key="1">
    <citation type="submission" date="2022-05" db="EMBL/GenBank/DDBJ databases">
        <title>Comparative Genomics of Spacecraft Associated Microbes.</title>
        <authorList>
            <person name="Tran M.T."/>
            <person name="Wright A."/>
            <person name="Seuylemezian A."/>
            <person name="Eisen J."/>
            <person name="Coil D."/>
        </authorList>
    </citation>
    <scope>NUCLEOTIDE SEQUENCE</scope>
    <source>
        <strain evidence="1">214.1.1</strain>
    </source>
</reference>
<sequence>MHYDGQKIESAFGEIQLKNGWIAKPENVAVYCPYPYFPPQQQLAQRKEEQNIRQS</sequence>
<dbReference type="RefSeq" id="WP_251221600.1">
    <property type="nucleotide sequence ID" value="NZ_JAMBOL010000001.1"/>
</dbReference>
<organism evidence="1 2">
    <name type="scientific">Halalkalibacter oceani</name>
    <dbReference type="NCBI Taxonomy" id="1653776"/>
    <lineage>
        <taxon>Bacteria</taxon>
        <taxon>Bacillati</taxon>
        <taxon>Bacillota</taxon>
        <taxon>Bacilli</taxon>
        <taxon>Bacillales</taxon>
        <taxon>Bacillaceae</taxon>
        <taxon>Halalkalibacter</taxon>
    </lineage>
</organism>